<dbReference type="PROSITE" id="PS50893">
    <property type="entry name" value="ABC_TRANSPORTER_2"/>
    <property type="match status" value="1"/>
</dbReference>
<dbReference type="GO" id="GO:0005524">
    <property type="term" value="F:ATP binding"/>
    <property type="evidence" value="ECO:0007669"/>
    <property type="project" value="UniProtKB-KW"/>
</dbReference>
<keyword evidence="5" id="KW-0547">Nucleotide-binding</keyword>
<dbReference type="Gene3D" id="3.40.50.300">
    <property type="entry name" value="P-loop containing nucleotide triphosphate hydrolases"/>
    <property type="match status" value="1"/>
</dbReference>
<protein>
    <submittedName>
        <fullName evidence="9">ABC transporter ATP-binding protein</fullName>
    </submittedName>
</protein>
<evidence type="ECO:0000256" key="4">
    <source>
        <dbReference type="ARBA" id="ARBA00022475"/>
    </source>
</evidence>
<evidence type="ECO:0000256" key="1">
    <source>
        <dbReference type="ARBA" id="ARBA00004202"/>
    </source>
</evidence>
<evidence type="ECO:0000313" key="9">
    <source>
        <dbReference type="EMBL" id="MBL4954697.1"/>
    </source>
</evidence>
<dbReference type="InterPro" id="IPR027417">
    <property type="entry name" value="P-loop_NTPase"/>
</dbReference>
<dbReference type="InterPro" id="IPR003439">
    <property type="entry name" value="ABC_transporter-like_ATP-bd"/>
</dbReference>
<keyword evidence="4" id="KW-1003">Cell membrane</keyword>
<dbReference type="InterPro" id="IPR050388">
    <property type="entry name" value="ABC_Ni/Peptide_Import"/>
</dbReference>
<dbReference type="NCBIfam" id="TIGR01727">
    <property type="entry name" value="oligo_HPY"/>
    <property type="match status" value="1"/>
</dbReference>
<evidence type="ECO:0000256" key="6">
    <source>
        <dbReference type="ARBA" id="ARBA00022840"/>
    </source>
</evidence>
<dbReference type="SMART" id="SM00382">
    <property type="entry name" value="AAA"/>
    <property type="match status" value="1"/>
</dbReference>
<evidence type="ECO:0000256" key="3">
    <source>
        <dbReference type="ARBA" id="ARBA00022448"/>
    </source>
</evidence>
<comment type="caution">
    <text evidence="9">The sequence shown here is derived from an EMBL/GenBank/DDBJ whole genome shotgun (WGS) entry which is preliminary data.</text>
</comment>
<keyword evidence="7" id="KW-0472">Membrane</keyword>
<dbReference type="EMBL" id="JAESWB010000362">
    <property type="protein sequence ID" value="MBL4954697.1"/>
    <property type="molecule type" value="Genomic_DNA"/>
</dbReference>
<dbReference type="InterPro" id="IPR017871">
    <property type="entry name" value="ABC_transporter-like_CS"/>
</dbReference>
<dbReference type="SUPFAM" id="SSF52540">
    <property type="entry name" value="P-loop containing nucleoside triphosphate hydrolases"/>
    <property type="match status" value="1"/>
</dbReference>
<proteinExistence type="inferred from homology"/>
<dbReference type="Proteomes" id="UP000623967">
    <property type="component" value="Unassembled WGS sequence"/>
</dbReference>
<dbReference type="CDD" id="cd03257">
    <property type="entry name" value="ABC_NikE_OppD_transporters"/>
    <property type="match status" value="1"/>
</dbReference>
<comment type="subcellular location">
    <subcellularLocation>
        <location evidence="1">Cell membrane</location>
        <topology evidence="1">Peripheral membrane protein</topology>
    </subcellularLocation>
</comment>
<dbReference type="RefSeq" id="WP_202655936.1">
    <property type="nucleotide sequence ID" value="NZ_JAESWB010000362.1"/>
</dbReference>
<name>A0ABS1TTQ9_9BACI</name>
<dbReference type="InterPro" id="IPR003593">
    <property type="entry name" value="AAA+_ATPase"/>
</dbReference>
<comment type="similarity">
    <text evidence="2">Belongs to the ABC transporter superfamily.</text>
</comment>
<reference evidence="9 10" key="1">
    <citation type="submission" date="2021-01" db="EMBL/GenBank/DDBJ databases">
        <title>Genome public.</title>
        <authorList>
            <person name="Liu C."/>
            <person name="Sun Q."/>
        </authorList>
    </citation>
    <scope>NUCLEOTIDE SEQUENCE [LARGE SCALE GENOMIC DNA]</scope>
    <source>
        <strain evidence="9 10">YIM B02564</strain>
    </source>
</reference>
<dbReference type="PANTHER" id="PTHR43297">
    <property type="entry name" value="OLIGOPEPTIDE TRANSPORT ATP-BINDING PROTEIN APPD"/>
    <property type="match status" value="1"/>
</dbReference>
<dbReference type="PANTHER" id="PTHR43297:SF2">
    <property type="entry name" value="DIPEPTIDE TRANSPORT ATP-BINDING PROTEIN DPPD"/>
    <property type="match status" value="1"/>
</dbReference>
<evidence type="ECO:0000259" key="8">
    <source>
        <dbReference type="PROSITE" id="PS50893"/>
    </source>
</evidence>
<evidence type="ECO:0000256" key="2">
    <source>
        <dbReference type="ARBA" id="ARBA00005417"/>
    </source>
</evidence>
<evidence type="ECO:0000313" key="10">
    <source>
        <dbReference type="Proteomes" id="UP000623967"/>
    </source>
</evidence>
<keyword evidence="6 9" id="KW-0067">ATP-binding</keyword>
<sequence>MSALLQVEDLEILFKKKKEYVSTVSGVTFHVNPGETLGIVGESGCGKSVTSLSIMGLLPDNYSRISEQSTIQYNGRSLVGISEREFRNIRGKEIAMIFQDPMSSLNPVLTIGYQMVEMIRAHEPQLSKKAAEEIIISMLKKVGIPRAEKIIDEYPHQLSGGMRQRIMIAMALSCNPKLLIADEPTTALDVTIQAQILELIKSLQQEFNTAVMLITHDLAVVAEVCDRVMVMYAGTVVEEGQAADIFNEAKHPYTIGLLNSIPSLEENISRLDAIPGSVPSPEEFPSGCRFAPRCPHATEKCYNQPPDHYQISDHHFARCWLYSKEGVN</sequence>
<accession>A0ABS1TTQ9</accession>
<dbReference type="Pfam" id="PF00005">
    <property type="entry name" value="ABC_tran"/>
    <property type="match status" value="1"/>
</dbReference>
<dbReference type="InterPro" id="IPR013563">
    <property type="entry name" value="Oligopep_ABC_C"/>
</dbReference>
<keyword evidence="10" id="KW-1185">Reference proteome</keyword>
<organism evidence="9 10">
    <name type="scientific">Neobacillus paridis</name>
    <dbReference type="NCBI Taxonomy" id="2803862"/>
    <lineage>
        <taxon>Bacteria</taxon>
        <taxon>Bacillati</taxon>
        <taxon>Bacillota</taxon>
        <taxon>Bacilli</taxon>
        <taxon>Bacillales</taxon>
        <taxon>Bacillaceae</taxon>
        <taxon>Neobacillus</taxon>
    </lineage>
</organism>
<dbReference type="PROSITE" id="PS00211">
    <property type="entry name" value="ABC_TRANSPORTER_1"/>
    <property type="match status" value="1"/>
</dbReference>
<evidence type="ECO:0000256" key="7">
    <source>
        <dbReference type="ARBA" id="ARBA00023136"/>
    </source>
</evidence>
<feature type="domain" description="ABC transporter" evidence="8">
    <location>
        <begin position="5"/>
        <end position="258"/>
    </location>
</feature>
<keyword evidence="3" id="KW-0813">Transport</keyword>
<gene>
    <name evidence="9" type="ORF">JK635_21295</name>
</gene>
<dbReference type="Pfam" id="PF08352">
    <property type="entry name" value="oligo_HPY"/>
    <property type="match status" value="1"/>
</dbReference>
<evidence type="ECO:0000256" key="5">
    <source>
        <dbReference type="ARBA" id="ARBA00022741"/>
    </source>
</evidence>